<proteinExistence type="predicted"/>
<gene>
    <name evidence="2" type="ORF">F1721_01790</name>
</gene>
<dbReference type="EMBL" id="VWPH01000001">
    <property type="protein sequence ID" value="KAA5838205.1"/>
    <property type="molecule type" value="Genomic_DNA"/>
</dbReference>
<dbReference type="AlphaFoldDB" id="A0A5M7CI74"/>
<evidence type="ECO:0000256" key="1">
    <source>
        <dbReference type="SAM" id="MobiDB-lite"/>
    </source>
</evidence>
<comment type="caution">
    <text evidence="2">The sequence shown here is derived from an EMBL/GenBank/DDBJ whole genome shotgun (WGS) entry which is preliminary data.</text>
</comment>
<keyword evidence="3" id="KW-1185">Reference proteome</keyword>
<protein>
    <submittedName>
        <fullName evidence="2">Alpha/beta hydrolase</fullName>
    </submittedName>
</protein>
<dbReference type="RefSeq" id="WP_150064711.1">
    <property type="nucleotide sequence ID" value="NZ_JBEPDJ010000014.1"/>
</dbReference>
<accession>A0A5M7CI74</accession>
<feature type="region of interest" description="Disordered" evidence="1">
    <location>
        <begin position="1"/>
        <end position="21"/>
    </location>
</feature>
<dbReference type="OrthoDB" id="5902829at2"/>
<dbReference type="Gene3D" id="3.40.50.1820">
    <property type="entry name" value="alpha/beta hydrolase"/>
    <property type="match status" value="1"/>
</dbReference>
<keyword evidence="2" id="KW-0378">Hydrolase</keyword>
<organism evidence="2 3">
    <name type="scientific">Saccharopolyspora hirsuta</name>
    <dbReference type="NCBI Taxonomy" id="1837"/>
    <lineage>
        <taxon>Bacteria</taxon>
        <taxon>Bacillati</taxon>
        <taxon>Actinomycetota</taxon>
        <taxon>Actinomycetes</taxon>
        <taxon>Pseudonocardiales</taxon>
        <taxon>Pseudonocardiaceae</taxon>
        <taxon>Saccharopolyspora</taxon>
    </lineage>
</organism>
<evidence type="ECO:0000313" key="2">
    <source>
        <dbReference type="EMBL" id="KAA5838205.1"/>
    </source>
</evidence>
<dbReference type="SMR" id="A0A5M7CI74"/>
<dbReference type="Proteomes" id="UP000323946">
    <property type="component" value="Unassembled WGS sequence"/>
</dbReference>
<sequence>MLEAIADRFSTSPRSPVLHSPAEHGLDFEDVTFPSEDGIPLEGWFVPAPGSDRIVIVNHPRFFSRSGLPSHLEPWRSVNGETGNDIEVDLVPDIALLHAAGYHVLAYDLRNFGLSGAANGGVTTSGRFESRDVVGSLRYARSRPDLRGSRIALFSRCLGADATLFAMQRAPQEFTDVCCLVACQPLSPRAVLERTLERRCIPAERMEELDRLIRLRTGFGLDEMSPVETGAAGSVRVPTLVYQVHDDLMTRPADVQSMFDAIPSDVPKELFWIHGTTRRWDGYLHFQKDPDRILEWLADHMD</sequence>
<dbReference type="InterPro" id="IPR029058">
    <property type="entry name" value="AB_hydrolase_fold"/>
</dbReference>
<dbReference type="SUPFAM" id="SSF53474">
    <property type="entry name" value="alpha/beta-Hydrolases"/>
    <property type="match status" value="1"/>
</dbReference>
<dbReference type="GO" id="GO:0016787">
    <property type="term" value="F:hydrolase activity"/>
    <property type="evidence" value="ECO:0007669"/>
    <property type="project" value="UniProtKB-KW"/>
</dbReference>
<evidence type="ECO:0000313" key="3">
    <source>
        <dbReference type="Proteomes" id="UP000323946"/>
    </source>
</evidence>
<reference evidence="2 3" key="1">
    <citation type="submission" date="2019-09" db="EMBL/GenBank/DDBJ databases">
        <title>Draft genome sequence of the thermophilic Saccharopolyspora hirsuta VKM Ac-666T.</title>
        <authorList>
            <person name="Lobastova T.G."/>
            <person name="Fokina V."/>
            <person name="Bragin E.Y."/>
            <person name="Shtratnikova V.Y."/>
            <person name="Starodumova I.P."/>
            <person name="Tarlachkov S.V."/>
            <person name="Donova M.V."/>
        </authorList>
    </citation>
    <scope>NUCLEOTIDE SEQUENCE [LARGE SCALE GENOMIC DNA]</scope>
    <source>
        <strain evidence="2 3">VKM Ac-666</strain>
    </source>
</reference>
<name>A0A5M7CI74_SACHI</name>